<evidence type="ECO:0000256" key="10">
    <source>
        <dbReference type="ARBA" id="ARBA00023239"/>
    </source>
</evidence>
<comment type="catalytic activity">
    <reaction evidence="11 12">
        <text>5-O-(1-carboxyvinyl)-3-phosphoshikimate = chorismate + phosphate</text>
        <dbReference type="Rhea" id="RHEA:21020"/>
        <dbReference type="ChEBI" id="CHEBI:29748"/>
        <dbReference type="ChEBI" id="CHEBI:43474"/>
        <dbReference type="ChEBI" id="CHEBI:57701"/>
        <dbReference type="EC" id="4.2.3.5"/>
    </reaction>
</comment>
<feature type="binding site" evidence="11">
    <location>
        <position position="280"/>
    </location>
    <ligand>
        <name>FMN</name>
        <dbReference type="ChEBI" id="CHEBI:58210"/>
    </ligand>
</feature>
<reference evidence="13 14" key="1">
    <citation type="journal article" date="2019" name="Nat. Microbiol.">
        <title>Mediterranean grassland soil C-N compound turnover is dependent on rainfall and depth, and is mediated by genomically divergent microorganisms.</title>
        <authorList>
            <person name="Diamond S."/>
            <person name="Andeer P.F."/>
            <person name="Li Z."/>
            <person name="Crits-Christoph A."/>
            <person name="Burstein D."/>
            <person name="Anantharaman K."/>
            <person name="Lane K.R."/>
            <person name="Thomas B.C."/>
            <person name="Pan C."/>
            <person name="Northen T.R."/>
            <person name="Banfield J.F."/>
        </authorList>
    </citation>
    <scope>NUCLEOTIDE SEQUENCE [LARGE SCALE GENOMIC DNA]</scope>
    <source>
        <strain evidence="13">NP_6</strain>
    </source>
</reference>
<dbReference type="NCBIfam" id="TIGR00033">
    <property type="entry name" value="aroC"/>
    <property type="match status" value="1"/>
</dbReference>
<dbReference type="GO" id="GO:0009423">
    <property type="term" value="P:chorismate biosynthetic process"/>
    <property type="evidence" value="ECO:0007669"/>
    <property type="project" value="UniProtKB-UniRule"/>
</dbReference>
<dbReference type="PROSITE" id="PS00788">
    <property type="entry name" value="CHORISMATE_SYNTHASE_2"/>
    <property type="match status" value="1"/>
</dbReference>
<dbReference type="SUPFAM" id="SSF103263">
    <property type="entry name" value="Chorismate synthase, AroC"/>
    <property type="match status" value="1"/>
</dbReference>
<dbReference type="PROSITE" id="PS00787">
    <property type="entry name" value="CHORISMATE_SYNTHASE_1"/>
    <property type="match status" value="1"/>
</dbReference>
<evidence type="ECO:0000256" key="9">
    <source>
        <dbReference type="ARBA" id="ARBA00023141"/>
    </source>
</evidence>
<accession>A0A537JFI1</accession>
<dbReference type="PIRSF" id="PIRSF001456">
    <property type="entry name" value="Chorismate_synth"/>
    <property type="match status" value="1"/>
</dbReference>
<dbReference type="CDD" id="cd07304">
    <property type="entry name" value="Chorismate_synthase"/>
    <property type="match status" value="1"/>
</dbReference>
<dbReference type="PANTHER" id="PTHR21085">
    <property type="entry name" value="CHORISMATE SYNTHASE"/>
    <property type="match status" value="1"/>
</dbReference>
<evidence type="ECO:0000256" key="7">
    <source>
        <dbReference type="ARBA" id="ARBA00022827"/>
    </source>
</evidence>
<name>A0A537JFI1_9BACT</name>
<dbReference type="PROSITE" id="PS00789">
    <property type="entry name" value="CHORISMATE_SYNTHASE_3"/>
    <property type="match status" value="1"/>
</dbReference>
<comment type="similarity">
    <text evidence="2 11 12">Belongs to the chorismate synthase family.</text>
</comment>
<evidence type="ECO:0000313" key="14">
    <source>
        <dbReference type="Proteomes" id="UP000318093"/>
    </source>
</evidence>
<dbReference type="GO" id="GO:0004107">
    <property type="term" value="F:chorismate synthase activity"/>
    <property type="evidence" value="ECO:0007669"/>
    <property type="project" value="UniProtKB-UniRule"/>
</dbReference>
<dbReference type="EMBL" id="VBAN01000169">
    <property type="protein sequence ID" value="TMI82291.1"/>
    <property type="molecule type" value="Genomic_DNA"/>
</dbReference>
<comment type="pathway">
    <text evidence="1 11 12">Metabolic intermediate biosynthesis; chorismate biosynthesis; chorismate from D-erythrose 4-phosphate and phosphoenolpyruvate: step 7/7.</text>
</comment>
<dbReference type="FunFam" id="3.60.150.10:FF:000002">
    <property type="entry name" value="Chorismate synthase"/>
    <property type="match status" value="1"/>
</dbReference>
<dbReference type="AlphaFoldDB" id="A0A537JFI1"/>
<gene>
    <name evidence="11 13" type="primary">aroC</name>
    <name evidence="13" type="ORF">E6H03_05780</name>
</gene>
<feature type="binding site" evidence="11">
    <location>
        <begin position="295"/>
        <end position="299"/>
    </location>
    <ligand>
        <name>FMN</name>
        <dbReference type="ChEBI" id="CHEBI:58210"/>
    </ligand>
</feature>
<dbReference type="PANTHER" id="PTHR21085:SF0">
    <property type="entry name" value="CHORISMATE SYNTHASE"/>
    <property type="match status" value="1"/>
</dbReference>
<evidence type="ECO:0000256" key="12">
    <source>
        <dbReference type="RuleBase" id="RU000605"/>
    </source>
</evidence>
<dbReference type="InterPro" id="IPR035904">
    <property type="entry name" value="Chorismate_synth_AroC_sf"/>
</dbReference>
<dbReference type="GO" id="GO:0010181">
    <property type="term" value="F:FMN binding"/>
    <property type="evidence" value="ECO:0007669"/>
    <property type="project" value="TreeGrafter"/>
</dbReference>
<evidence type="ECO:0000256" key="5">
    <source>
        <dbReference type="ARBA" id="ARBA00022630"/>
    </source>
</evidence>
<keyword evidence="8 11" id="KW-0521">NADP</keyword>
<evidence type="ECO:0000256" key="6">
    <source>
        <dbReference type="ARBA" id="ARBA00022643"/>
    </source>
</evidence>
<dbReference type="Proteomes" id="UP000318093">
    <property type="component" value="Unassembled WGS sequence"/>
</dbReference>
<sequence length="378" mass="40471">MRFLTSGESHGRGLLVVLEGIPAGLPLSEEDITVQLARRQRGYGRGGRMQIEQDRAEIYAGVMNGTTIGAPVGLHIGNKDWRKTEPPLTRPRPGHADLAGALKYHFDDVRRVLERSSARETVARVAAGAICRALLAEFGITLASHVVELGGIAIGRRPDRYEDIPALAEASPLRCVDPEAEARMIAAIDKAREAGDTLGGVFEVVALGLPVGLGTYVHWDRRLDGRLAQALMSINAIKGVEIGEGFQEARLPGSSAHEEIFYDPERGFHRATNRAGGTEGGMSTGDPLVARVAMKPLSTLRSPLASVDIVTKERVEAAVVRSDVTAVPSAGVIGEAMVAFVLADAMVEKFGGDSLDQMRVAYDAHRRWVRRGPPAPAG</sequence>
<proteinExistence type="inferred from homology"/>
<dbReference type="UniPathway" id="UPA00053">
    <property type="reaction ID" value="UER00090"/>
</dbReference>
<dbReference type="InterPro" id="IPR020541">
    <property type="entry name" value="Chorismate_synthase_CS"/>
</dbReference>
<comment type="subunit">
    <text evidence="11">Homotetramer.</text>
</comment>
<dbReference type="HAMAP" id="MF_00300">
    <property type="entry name" value="Chorismate_synth"/>
    <property type="match status" value="1"/>
</dbReference>
<keyword evidence="5 11" id="KW-0285">Flavoprotein</keyword>
<feature type="binding site" evidence="11">
    <location>
        <position position="45"/>
    </location>
    <ligand>
        <name>NADP(+)</name>
        <dbReference type="ChEBI" id="CHEBI:58349"/>
    </ligand>
</feature>
<keyword evidence="7 11" id="KW-0274">FAD</keyword>
<organism evidence="13 14">
    <name type="scientific">Candidatus Segetimicrobium genomatis</name>
    <dbReference type="NCBI Taxonomy" id="2569760"/>
    <lineage>
        <taxon>Bacteria</taxon>
        <taxon>Bacillati</taxon>
        <taxon>Candidatus Sysuimicrobiota</taxon>
        <taxon>Candidatus Sysuimicrobiia</taxon>
        <taxon>Candidatus Sysuimicrobiales</taxon>
        <taxon>Candidatus Segetimicrobiaceae</taxon>
        <taxon>Candidatus Segetimicrobium</taxon>
    </lineage>
</organism>
<keyword evidence="6 11" id="KW-0288">FMN</keyword>
<dbReference type="NCBIfam" id="NF003793">
    <property type="entry name" value="PRK05382.1"/>
    <property type="match status" value="1"/>
</dbReference>
<keyword evidence="9 11" id="KW-0057">Aromatic amino acid biosynthesis</keyword>
<evidence type="ECO:0000256" key="1">
    <source>
        <dbReference type="ARBA" id="ARBA00005044"/>
    </source>
</evidence>
<evidence type="ECO:0000256" key="8">
    <source>
        <dbReference type="ARBA" id="ARBA00022857"/>
    </source>
</evidence>
<evidence type="ECO:0000256" key="11">
    <source>
        <dbReference type="HAMAP-Rule" id="MF_00300"/>
    </source>
</evidence>
<keyword evidence="10 11" id="KW-0456">Lyase</keyword>
<feature type="binding site" evidence="11">
    <location>
        <position position="39"/>
    </location>
    <ligand>
        <name>NADP(+)</name>
        <dbReference type="ChEBI" id="CHEBI:58349"/>
    </ligand>
</feature>
<dbReference type="InterPro" id="IPR000453">
    <property type="entry name" value="Chorismate_synth"/>
</dbReference>
<dbReference type="GO" id="GO:0005829">
    <property type="term" value="C:cytosol"/>
    <property type="evidence" value="ECO:0007669"/>
    <property type="project" value="TreeGrafter"/>
</dbReference>
<dbReference type="GO" id="GO:0008652">
    <property type="term" value="P:amino acid biosynthetic process"/>
    <property type="evidence" value="ECO:0007669"/>
    <property type="project" value="UniProtKB-KW"/>
</dbReference>
<evidence type="ECO:0000256" key="4">
    <source>
        <dbReference type="ARBA" id="ARBA00022605"/>
    </source>
</evidence>
<evidence type="ECO:0000313" key="13">
    <source>
        <dbReference type="EMBL" id="TMI82291.1"/>
    </source>
</evidence>
<dbReference type="Pfam" id="PF01264">
    <property type="entry name" value="Chorismate_synt"/>
    <property type="match status" value="1"/>
</dbReference>
<feature type="binding site" evidence="11">
    <location>
        <begin position="115"/>
        <end position="117"/>
    </location>
    <ligand>
        <name>FMN</name>
        <dbReference type="ChEBI" id="CHEBI:58210"/>
    </ligand>
</feature>
<feature type="binding site" evidence="11">
    <location>
        <position position="321"/>
    </location>
    <ligand>
        <name>FMN</name>
        <dbReference type="ChEBI" id="CHEBI:58210"/>
    </ligand>
</feature>
<protein>
    <recommendedName>
        <fullName evidence="3 11">Chorismate synthase</fullName>
        <shortName evidence="11">CS</shortName>
        <ecNumber evidence="3 11">4.2.3.5</ecNumber>
    </recommendedName>
    <alternativeName>
        <fullName evidence="11">5-enolpyruvylshikimate-3-phosphate phospholyase</fullName>
    </alternativeName>
</protein>
<comment type="cofactor">
    <cofactor evidence="11 12">
        <name>FMNH2</name>
        <dbReference type="ChEBI" id="CHEBI:57618"/>
    </cofactor>
    <text evidence="11 12">Reduced FMN (FMNH(2)).</text>
</comment>
<keyword evidence="4 11" id="KW-0028">Amino-acid biosynthesis</keyword>
<comment type="caution">
    <text evidence="13">The sequence shown here is derived from an EMBL/GenBank/DDBJ whole genome shotgun (WGS) entry which is preliminary data.</text>
</comment>
<dbReference type="Gene3D" id="3.60.150.10">
    <property type="entry name" value="Chorismate synthase AroC"/>
    <property type="match status" value="1"/>
</dbReference>
<evidence type="ECO:0000256" key="3">
    <source>
        <dbReference type="ARBA" id="ARBA00013036"/>
    </source>
</evidence>
<dbReference type="EC" id="4.2.3.5" evidence="3 11"/>
<evidence type="ECO:0000256" key="2">
    <source>
        <dbReference type="ARBA" id="ARBA00008014"/>
    </source>
</evidence>
<dbReference type="GO" id="GO:0009073">
    <property type="term" value="P:aromatic amino acid family biosynthetic process"/>
    <property type="evidence" value="ECO:0007669"/>
    <property type="project" value="UniProtKB-KW"/>
</dbReference>
<feature type="binding site" evidence="11">
    <location>
        <begin position="235"/>
        <end position="236"/>
    </location>
    <ligand>
        <name>FMN</name>
        <dbReference type="ChEBI" id="CHEBI:58210"/>
    </ligand>
</feature>
<comment type="function">
    <text evidence="11">Catalyzes the anti-1,4-elimination of the C-3 phosphate and the C-6 proR hydrogen from 5-enolpyruvylshikimate-3-phosphate (EPSP) to yield chorismate, which is the branch point compound that serves as the starting substrate for the three terminal pathways of aromatic amino acid biosynthesis. This reaction introduces a second double bond into the aromatic ring system.</text>
</comment>